<evidence type="ECO:0000256" key="5">
    <source>
        <dbReference type="ARBA" id="ARBA00022968"/>
    </source>
</evidence>
<dbReference type="InterPro" id="IPR009729">
    <property type="entry name" value="Gal-3-0_sulfotransfrase"/>
</dbReference>
<reference evidence="10" key="1">
    <citation type="submission" date="2021-01" db="UniProtKB">
        <authorList>
            <consortium name="EnsemblMetazoa"/>
        </authorList>
    </citation>
    <scope>IDENTIFICATION</scope>
</reference>
<dbReference type="GO" id="GO:0001733">
    <property type="term" value="F:galactosylceramide sulfotransferase activity"/>
    <property type="evidence" value="ECO:0007669"/>
    <property type="project" value="InterPro"/>
</dbReference>
<evidence type="ECO:0000256" key="3">
    <source>
        <dbReference type="ARBA" id="ARBA00022679"/>
    </source>
</evidence>
<dbReference type="PANTHER" id="PTHR14647:SF85">
    <property type="entry name" value="GALACTOSYLCERAMIDE SULFOTRANSFERASE-LIKE"/>
    <property type="match status" value="1"/>
</dbReference>
<keyword evidence="7" id="KW-0333">Golgi apparatus</keyword>
<comment type="subcellular location">
    <subcellularLocation>
        <location evidence="1">Golgi apparatus membrane</location>
        <topology evidence="1">Single-pass type II membrane protein</topology>
    </subcellularLocation>
</comment>
<dbReference type="RefSeq" id="XP_066925626.1">
    <property type="nucleotide sequence ID" value="XM_067069525.1"/>
</dbReference>
<evidence type="ECO:0000256" key="9">
    <source>
        <dbReference type="ARBA" id="ARBA00023180"/>
    </source>
</evidence>
<evidence type="ECO:0000256" key="1">
    <source>
        <dbReference type="ARBA" id="ARBA00004323"/>
    </source>
</evidence>
<dbReference type="GO" id="GO:0000139">
    <property type="term" value="C:Golgi membrane"/>
    <property type="evidence" value="ECO:0007669"/>
    <property type="project" value="UniProtKB-SubCell"/>
</dbReference>
<dbReference type="EnsemblMetazoa" id="CLYHEMT000041.1">
    <property type="protein sequence ID" value="CLYHEMP000041.1"/>
    <property type="gene ID" value="CLYHEMG000041"/>
</dbReference>
<dbReference type="OrthoDB" id="514299at2759"/>
<keyword evidence="3" id="KW-0808">Transferase</keyword>
<keyword evidence="9" id="KW-0325">Glycoprotein</keyword>
<evidence type="ECO:0000256" key="7">
    <source>
        <dbReference type="ARBA" id="ARBA00023034"/>
    </source>
</evidence>
<proteinExistence type="inferred from homology"/>
<dbReference type="Pfam" id="PF06990">
    <property type="entry name" value="Gal-3-0_sulfotr"/>
    <property type="match status" value="1"/>
</dbReference>
<comment type="similarity">
    <text evidence="2">Belongs to the galactose-3-O-sulfotransferase family.</text>
</comment>
<keyword evidence="4" id="KW-0812">Transmembrane</keyword>
<dbReference type="Gene3D" id="3.40.50.300">
    <property type="entry name" value="P-loop containing nucleotide triphosphate hydrolases"/>
    <property type="match status" value="1"/>
</dbReference>
<evidence type="ECO:0000256" key="4">
    <source>
        <dbReference type="ARBA" id="ARBA00022692"/>
    </source>
</evidence>
<protein>
    <submittedName>
        <fullName evidence="10">Uncharacterized protein</fullName>
    </submittedName>
</protein>
<sequence length="465" mass="55242">MSRIKYKNFILSVVSLFLVAAFIFSGGDFHPKIKLQRIEIVSRERRYSFRRENATSVSNSIKLLEKDFQDRFQQLVENLQEDDESYKSLLKTTLDDYVTQKTCTPQQNIIFLKTHKTGSSTLTNILNRYADINNLRMLIPSGKQNRFDWPNKFTPFSADVRLLGPETKANMLVNHARFSKESMQQMISKPTKFITILRNPVTQFDSLFHYEGFDKLLSIQRKYRAMDIFLSSPKHYYQRLLRKRETPEALPLLRNSMLYDLGFTFHERPRGDDSDARVGKAIQKIDETFDMVLLMDYFDESLVLLMNELCWGFEDIIYMKHNVRAKRKNVSTKTADRIRKWNSADWELYKHFNKTFWNKIQKYGSAKFAKDLREFRERNNELVKNCQIKSEDTLPPFSTVKQYKLGGNVRQEYQSLCEKILLSEVEYLQRFRDQYELEFKKSSKNDSSRVQREILSRMQNLVPEF</sequence>
<keyword evidence="5" id="KW-0735">Signal-anchor</keyword>
<dbReference type="PANTHER" id="PTHR14647">
    <property type="entry name" value="GALACTOSE-3-O-SULFOTRANSFERASE"/>
    <property type="match status" value="1"/>
</dbReference>
<evidence type="ECO:0000256" key="2">
    <source>
        <dbReference type="ARBA" id="ARBA00008124"/>
    </source>
</evidence>
<dbReference type="GO" id="GO:0009247">
    <property type="term" value="P:glycolipid biosynthetic process"/>
    <property type="evidence" value="ECO:0007669"/>
    <property type="project" value="InterPro"/>
</dbReference>
<organism evidence="10 11">
    <name type="scientific">Clytia hemisphaerica</name>
    <dbReference type="NCBI Taxonomy" id="252671"/>
    <lineage>
        <taxon>Eukaryota</taxon>
        <taxon>Metazoa</taxon>
        <taxon>Cnidaria</taxon>
        <taxon>Hydrozoa</taxon>
        <taxon>Hydroidolina</taxon>
        <taxon>Leptothecata</taxon>
        <taxon>Obeliida</taxon>
        <taxon>Clytiidae</taxon>
        <taxon>Clytia</taxon>
    </lineage>
</organism>
<evidence type="ECO:0000256" key="8">
    <source>
        <dbReference type="ARBA" id="ARBA00023136"/>
    </source>
</evidence>
<dbReference type="Proteomes" id="UP000594262">
    <property type="component" value="Unplaced"/>
</dbReference>
<name>A0A7M5UJ00_9CNID</name>
<evidence type="ECO:0000256" key="6">
    <source>
        <dbReference type="ARBA" id="ARBA00022989"/>
    </source>
</evidence>
<evidence type="ECO:0000313" key="10">
    <source>
        <dbReference type="EnsemblMetazoa" id="CLYHEMP000041.1"/>
    </source>
</evidence>
<keyword evidence="11" id="KW-1185">Reference proteome</keyword>
<dbReference type="InterPro" id="IPR027417">
    <property type="entry name" value="P-loop_NTPase"/>
</dbReference>
<keyword evidence="8" id="KW-0472">Membrane</keyword>
<accession>A0A7M5UJ00</accession>
<evidence type="ECO:0000313" key="11">
    <source>
        <dbReference type="Proteomes" id="UP000594262"/>
    </source>
</evidence>
<dbReference type="SUPFAM" id="SSF52540">
    <property type="entry name" value="P-loop containing nucleoside triphosphate hydrolases"/>
    <property type="match status" value="1"/>
</dbReference>
<dbReference type="AlphaFoldDB" id="A0A7M5UJ00"/>
<dbReference type="GeneID" id="136813016"/>
<keyword evidence="6" id="KW-1133">Transmembrane helix</keyword>